<evidence type="ECO:0000313" key="1">
    <source>
        <dbReference type="EMBL" id="ELP29563.1"/>
    </source>
</evidence>
<dbReference type="PATRIC" id="fig|993516.3.peg.6884"/>
<accession>L7C6C1</accession>
<dbReference type="AlphaFoldDB" id="L7C6C1"/>
<reference evidence="1 2" key="1">
    <citation type="journal article" date="2013" name="Mar. Genomics">
        <title>Expression of sulfatases in Rhodopirellula baltica and the diversity of sulfatases in the genus Rhodopirellula.</title>
        <authorList>
            <person name="Wegner C.E."/>
            <person name="Richter-Heitmann T."/>
            <person name="Klindworth A."/>
            <person name="Klockow C."/>
            <person name="Richter M."/>
            <person name="Achstetter T."/>
            <person name="Glockner F.O."/>
            <person name="Harder J."/>
        </authorList>
    </citation>
    <scope>NUCLEOTIDE SEQUENCE [LARGE SCALE GENOMIC DNA]</scope>
    <source>
        <strain evidence="1 2">SWK14</strain>
    </source>
</reference>
<organism evidence="1 2">
    <name type="scientific">Rhodopirellula baltica SWK14</name>
    <dbReference type="NCBI Taxonomy" id="993516"/>
    <lineage>
        <taxon>Bacteria</taxon>
        <taxon>Pseudomonadati</taxon>
        <taxon>Planctomycetota</taxon>
        <taxon>Planctomycetia</taxon>
        <taxon>Pirellulales</taxon>
        <taxon>Pirellulaceae</taxon>
        <taxon>Rhodopirellula</taxon>
    </lineage>
</organism>
<sequence>MLAERSWSLRKLCGFTQTLCDPFYPLGVPTNSNRLTQMLLRQTLLR</sequence>
<protein>
    <submittedName>
        <fullName evidence="1">Uncharacterized protein</fullName>
    </submittedName>
</protein>
<dbReference type="EMBL" id="AMWG01000186">
    <property type="protein sequence ID" value="ELP29563.1"/>
    <property type="molecule type" value="Genomic_DNA"/>
</dbReference>
<comment type="caution">
    <text evidence="1">The sequence shown here is derived from an EMBL/GenBank/DDBJ whole genome shotgun (WGS) entry which is preliminary data.</text>
</comment>
<name>L7C6C1_RHOBT</name>
<gene>
    <name evidence="1" type="ORF">RBSWK_06419</name>
</gene>
<evidence type="ECO:0000313" key="2">
    <source>
        <dbReference type="Proteomes" id="UP000010959"/>
    </source>
</evidence>
<proteinExistence type="predicted"/>
<dbReference type="Proteomes" id="UP000010959">
    <property type="component" value="Unassembled WGS sequence"/>
</dbReference>